<evidence type="ECO:0000313" key="4">
    <source>
        <dbReference type="Proteomes" id="UP000293781"/>
    </source>
</evidence>
<dbReference type="Proteomes" id="UP000293781">
    <property type="component" value="Unassembled WGS sequence"/>
</dbReference>
<gene>
    <name evidence="3" type="ORF">EV382_0795</name>
</gene>
<keyword evidence="2" id="KW-0732">Signal</keyword>
<sequence length="204" mass="21069">MCYEYRVNSNCTERHSAWASLGCGLLCVTVLLSACTPSGDARQRTTPPTNRAAPSTNASAGGPPCTTAVDALAAPPAGYRLVGKDVAVPDAPVMSVESSGEADPAARLFAKWGLVVRAGRVVDLRVAPGWQDKARLGWGGTGTPAATATVHACPPEDEQAQWMAFVGGTWVARAACVPLTVTSGGRDYRVDLGIGVACDKNTTP</sequence>
<evidence type="ECO:0000256" key="2">
    <source>
        <dbReference type="SAM" id="SignalP"/>
    </source>
</evidence>
<dbReference type="AlphaFoldDB" id="A0A4Q7U9K2"/>
<dbReference type="PROSITE" id="PS51257">
    <property type="entry name" value="PROKAR_LIPOPROTEIN"/>
    <property type="match status" value="1"/>
</dbReference>
<keyword evidence="4" id="KW-1185">Reference proteome</keyword>
<feature type="signal peptide" evidence="2">
    <location>
        <begin position="1"/>
        <end position="34"/>
    </location>
</feature>
<comment type="caution">
    <text evidence="3">The sequence shown here is derived from an EMBL/GenBank/DDBJ whole genome shotgun (WGS) entry which is preliminary data.</text>
</comment>
<proteinExistence type="predicted"/>
<protein>
    <submittedName>
        <fullName evidence="3">Uncharacterized protein</fullName>
    </submittedName>
</protein>
<reference evidence="3 4" key="1">
    <citation type="submission" date="2019-02" db="EMBL/GenBank/DDBJ databases">
        <title>Sequencing the genomes of 1000 actinobacteria strains.</title>
        <authorList>
            <person name="Klenk H.-P."/>
        </authorList>
    </citation>
    <scope>NUCLEOTIDE SEQUENCE [LARGE SCALE GENOMIC DNA]</scope>
    <source>
        <strain evidence="3 4">DSM 45888</strain>
    </source>
</reference>
<accession>A0A4Q7U9K2</accession>
<evidence type="ECO:0000313" key="3">
    <source>
        <dbReference type="EMBL" id="RZT77646.1"/>
    </source>
</evidence>
<name>A0A4Q7U9K2_9ACTN</name>
<organism evidence="3 4">
    <name type="scientific">Micromonospora violae</name>
    <dbReference type="NCBI Taxonomy" id="1278207"/>
    <lineage>
        <taxon>Bacteria</taxon>
        <taxon>Bacillati</taxon>
        <taxon>Actinomycetota</taxon>
        <taxon>Actinomycetes</taxon>
        <taxon>Micromonosporales</taxon>
        <taxon>Micromonosporaceae</taxon>
        <taxon>Micromonospora</taxon>
    </lineage>
</organism>
<evidence type="ECO:0000256" key="1">
    <source>
        <dbReference type="SAM" id="MobiDB-lite"/>
    </source>
</evidence>
<dbReference type="EMBL" id="SHKK01000001">
    <property type="protein sequence ID" value="RZT77646.1"/>
    <property type="molecule type" value="Genomic_DNA"/>
</dbReference>
<feature type="region of interest" description="Disordered" evidence="1">
    <location>
        <begin position="38"/>
        <end position="64"/>
    </location>
</feature>
<feature type="chain" id="PRO_5039298909" evidence="2">
    <location>
        <begin position="35"/>
        <end position="204"/>
    </location>
</feature>
<feature type="compositionally biased region" description="Polar residues" evidence="1">
    <location>
        <begin position="44"/>
        <end position="59"/>
    </location>
</feature>